<name>A0A7G9QDP9_9SPHI</name>
<organism evidence="1 2">
    <name type="scientific">Pedobacter roseus</name>
    <dbReference type="NCBI Taxonomy" id="336820"/>
    <lineage>
        <taxon>Bacteria</taxon>
        <taxon>Pseudomonadati</taxon>
        <taxon>Bacteroidota</taxon>
        <taxon>Sphingobacteriia</taxon>
        <taxon>Sphingobacteriales</taxon>
        <taxon>Sphingobacteriaceae</taxon>
        <taxon>Pedobacter</taxon>
    </lineage>
</organism>
<protein>
    <submittedName>
        <fullName evidence="1">Uncharacterized protein</fullName>
    </submittedName>
</protein>
<evidence type="ECO:0000313" key="1">
    <source>
        <dbReference type="EMBL" id="QNN41474.1"/>
    </source>
</evidence>
<dbReference type="EMBL" id="CP060723">
    <property type="protein sequence ID" value="QNN41474.1"/>
    <property type="molecule type" value="Genomic_DNA"/>
</dbReference>
<accession>A0A7G9QDP9</accession>
<dbReference type="AlphaFoldDB" id="A0A7G9QDP9"/>
<sequence>MAYAVAVHNPLLQIISGVYAPDRNEGRSKRSIDSLKPINQQRLVALFLKLKLVEKVAIKMVRSSAHKDESKKPALGSNVEIIIERLADKEILHEIHQSYID</sequence>
<keyword evidence="2" id="KW-1185">Reference proteome</keyword>
<dbReference type="Proteomes" id="UP000515806">
    <property type="component" value="Chromosome"/>
</dbReference>
<evidence type="ECO:0000313" key="2">
    <source>
        <dbReference type="Proteomes" id="UP000515806"/>
    </source>
</evidence>
<gene>
    <name evidence="1" type="ORF">H9L23_20555</name>
</gene>
<dbReference type="KEGG" id="proe:H9L23_20555"/>
<dbReference type="RefSeq" id="WP_187592082.1">
    <property type="nucleotide sequence ID" value="NZ_CP060723.1"/>
</dbReference>
<reference evidence="1 2" key="1">
    <citation type="submission" date="2020-08" db="EMBL/GenBank/DDBJ databases">
        <title>Genome sequence of Pedobacter roseus KACC 11594T.</title>
        <authorList>
            <person name="Hyun D.-W."/>
            <person name="Bae J.-W."/>
        </authorList>
    </citation>
    <scope>NUCLEOTIDE SEQUENCE [LARGE SCALE GENOMIC DNA]</scope>
    <source>
        <strain evidence="1 2">KACC 11594</strain>
    </source>
</reference>
<proteinExistence type="predicted"/>